<keyword evidence="5" id="KW-1185">Reference proteome</keyword>
<comment type="caution">
    <text evidence="4">The sequence shown here is derived from an EMBL/GenBank/DDBJ whole genome shotgun (WGS) entry which is preliminary data.</text>
</comment>
<dbReference type="Proteomes" id="UP001479290">
    <property type="component" value="Unassembled WGS sequence"/>
</dbReference>
<evidence type="ECO:0000256" key="2">
    <source>
        <dbReference type="SAM" id="MobiDB-lite"/>
    </source>
</evidence>
<comment type="subcellular location">
    <subcellularLocation>
        <location evidence="1">Nucleus</location>
    </subcellularLocation>
</comment>
<sequence length="202" mass="22269">MREKKSGAGAEQKTTWRYFSIMSFLEPHVRERATSSNMSLSLEERSSSPHTLQVTSSPLAAQSSPLGNPTETFTLTLTDVSPSSPSTPAVLATESSDTLSLSDPPSQTGETPSTSAPHVSHVPAVPSTPQPTPAPKRSMKTKKRQWQKDEFDNQLMNVLNQSADEEELFLLSLAPRLRNLSREKKSEVEMEFLSVLHRAEFS</sequence>
<protein>
    <recommendedName>
        <fullName evidence="3">BESS domain-containing protein</fullName>
    </recommendedName>
</protein>
<evidence type="ECO:0000313" key="5">
    <source>
        <dbReference type="Proteomes" id="UP001479290"/>
    </source>
</evidence>
<dbReference type="AlphaFoldDB" id="A0AAW1YZH7"/>
<feature type="compositionally biased region" description="Polar residues" evidence="2">
    <location>
        <begin position="107"/>
        <end position="117"/>
    </location>
</feature>
<dbReference type="EMBL" id="JAWDJR010000022">
    <property type="protein sequence ID" value="KAK9953968.1"/>
    <property type="molecule type" value="Genomic_DNA"/>
</dbReference>
<dbReference type="GO" id="GO:0005634">
    <property type="term" value="C:nucleus"/>
    <property type="evidence" value="ECO:0007669"/>
    <property type="project" value="UniProtKB-SubCell"/>
</dbReference>
<dbReference type="InterPro" id="IPR004210">
    <property type="entry name" value="BESS_motif"/>
</dbReference>
<gene>
    <name evidence="4" type="ORF">ABG768_016080</name>
</gene>
<dbReference type="GO" id="GO:0003677">
    <property type="term" value="F:DNA binding"/>
    <property type="evidence" value="ECO:0007669"/>
    <property type="project" value="InterPro"/>
</dbReference>
<evidence type="ECO:0000313" key="4">
    <source>
        <dbReference type="EMBL" id="KAK9953968.1"/>
    </source>
</evidence>
<dbReference type="InterPro" id="IPR039353">
    <property type="entry name" value="TF_Adf1"/>
</dbReference>
<proteinExistence type="predicted"/>
<feature type="compositionally biased region" description="Polar residues" evidence="2">
    <location>
        <begin position="48"/>
        <end position="87"/>
    </location>
</feature>
<feature type="compositionally biased region" description="Low complexity" evidence="2">
    <location>
        <begin position="93"/>
        <end position="106"/>
    </location>
</feature>
<reference evidence="4 5" key="1">
    <citation type="submission" date="2024-05" db="EMBL/GenBank/DDBJ databases">
        <title>A high-quality chromosomal-level genome assembly of Topmouth culter (Culter alburnus).</title>
        <authorList>
            <person name="Zhao H."/>
        </authorList>
    </citation>
    <scope>NUCLEOTIDE SEQUENCE [LARGE SCALE GENOMIC DNA]</scope>
    <source>
        <strain evidence="4">CATC2023</strain>
        <tissue evidence="4">Muscle</tissue>
    </source>
</reference>
<dbReference type="PANTHER" id="PTHR12243">
    <property type="entry name" value="MADF DOMAIN TRANSCRIPTION FACTOR"/>
    <property type="match status" value="1"/>
</dbReference>
<dbReference type="Pfam" id="PF02944">
    <property type="entry name" value="BESS"/>
    <property type="match status" value="1"/>
</dbReference>
<dbReference type="PANTHER" id="PTHR12243:SF67">
    <property type="entry name" value="COREPRESSOR OF PANGOLIN, ISOFORM A-RELATED"/>
    <property type="match status" value="1"/>
</dbReference>
<name>A0AAW1YZH7_CULAL</name>
<evidence type="ECO:0000259" key="3">
    <source>
        <dbReference type="PROSITE" id="PS51031"/>
    </source>
</evidence>
<feature type="region of interest" description="Disordered" evidence="2">
    <location>
        <begin position="31"/>
        <end position="146"/>
    </location>
</feature>
<organism evidence="4 5">
    <name type="scientific">Culter alburnus</name>
    <name type="common">Topmouth culter</name>
    <dbReference type="NCBI Taxonomy" id="194366"/>
    <lineage>
        <taxon>Eukaryota</taxon>
        <taxon>Metazoa</taxon>
        <taxon>Chordata</taxon>
        <taxon>Craniata</taxon>
        <taxon>Vertebrata</taxon>
        <taxon>Euteleostomi</taxon>
        <taxon>Actinopterygii</taxon>
        <taxon>Neopterygii</taxon>
        <taxon>Teleostei</taxon>
        <taxon>Ostariophysi</taxon>
        <taxon>Cypriniformes</taxon>
        <taxon>Xenocyprididae</taxon>
        <taxon>Xenocypridinae</taxon>
        <taxon>Culter</taxon>
    </lineage>
</organism>
<feature type="domain" description="BESS" evidence="3">
    <location>
        <begin position="163"/>
        <end position="202"/>
    </location>
</feature>
<keyword evidence="1" id="KW-0539">Nucleus</keyword>
<accession>A0AAW1YZH7</accession>
<dbReference type="PROSITE" id="PS51031">
    <property type="entry name" value="BESS"/>
    <property type="match status" value="1"/>
</dbReference>
<evidence type="ECO:0000256" key="1">
    <source>
        <dbReference type="PROSITE-ProRule" id="PRU00371"/>
    </source>
</evidence>